<reference evidence="2" key="2">
    <citation type="submission" date="2015-01" db="EMBL/GenBank/DDBJ databases">
        <title>Evolutionary Origins and Diversification of the Mycorrhizal Mutualists.</title>
        <authorList>
            <consortium name="DOE Joint Genome Institute"/>
            <consortium name="Mycorrhizal Genomics Consortium"/>
            <person name="Kohler A."/>
            <person name="Kuo A."/>
            <person name="Nagy L.G."/>
            <person name="Floudas D."/>
            <person name="Copeland A."/>
            <person name="Barry K.W."/>
            <person name="Cichocki N."/>
            <person name="Veneault-Fourrey C."/>
            <person name="LaButti K."/>
            <person name="Lindquist E.A."/>
            <person name="Lipzen A."/>
            <person name="Lundell T."/>
            <person name="Morin E."/>
            <person name="Murat C."/>
            <person name="Riley R."/>
            <person name="Ohm R."/>
            <person name="Sun H."/>
            <person name="Tunlid A."/>
            <person name="Henrissat B."/>
            <person name="Grigoriev I.V."/>
            <person name="Hibbett D.S."/>
            <person name="Martin F."/>
        </authorList>
    </citation>
    <scope>NUCLEOTIDE SEQUENCE [LARGE SCALE GENOMIC DNA]</scope>
    <source>
        <strain evidence="2">h7</strain>
    </source>
</reference>
<dbReference type="Proteomes" id="UP000053424">
    <property type="component" value="Unassembled WGS sequence"/>
</dbReference>
<protein>
    <submittedName>
        <fullName evidence="1">Uncharacterized protein</fullName>
    </submittedName>
</protein>
<gene>
    <name evidence="1" type="ORF">M413DRAFT_443926</name>
</gene>
<dbReference type="AlphaFoldDB" id="A0A0C3CG40"/>
<accession>A0A0C3CG40</accession>
<reference evidence="1 2" key="1">
    <citation type="submission" date="2014-04" db="EMBL/GenBank/DDBJ databases">
        <authorList>
            <consortium name="DOE Joint Genome Institute"/>
            <person name="Kuo A."/>
            <person name="Gay G."/>
            <person name="Dore J."/>
            <person name="Kohler A."/>
            <person name="Nagy L.G."/>
            <person name="Floudas D."/>
            <person name="Copeland A."/>
            <person name="Barry K.W."/>
            <person name="Cichocki N."/>
            <person name="Veneault-Fourrey C."/>
            <person name="LaButti K."/>
            <person name="Lindquist E.A."/>
            <person name="Lipzen A."/>
            <person name="Lundell T."/>
            <person name="Morin E."/>
            <person name="Murat C."/>
            <person name="Sun H."/>
            <person name="Tunlid A."/>
            <person name="Henrissat B."/>
            <person name="Grigoriev I.V."/>
            <person name="Hibbett D.S."/>
            <person name="Martin F."/>
            <person name="Nordberg H.P."/>
            <person name="Cantor M.N."/>
            <person name="Hua S.X."/>
        </authorList>
    </citation>
    <scope>NUCLEOTIDE SEQUENCE [LARGE SCALE GENOMIC DNA]</scope>
    <source>
        <strain evidence="2">h7</strain>
    </source>
</reference>
<evidence type="ECO:0000313" key="2">
    <source>
        <dbReference type="Proteomes" id="UP000053424"/>
    </source>
</evidence>
<dbReference type="HOGENOM" id="CLU_3032596_0_0_1"/>
<proteinExistence type="predicted"/>
<sequence length="55" mass="6196">MPRDSCALLCNYAPWARGVELLIPCIFVTMFRYLVLEGYLTRVVGPPHVELGPSM</sequence>
<name>A0A0C3CG40_HEBCY</name>
<keyword evidence="2" id="KW-1185">Reference proteome</keyword>
<dbReference type="EMBL" id="KN831776">
    <property type="protein sequence ID" value="KIM43109.1"/>
    <property type="molecule type" value="Genomic_DNA"/>
</dbReference>
<organism evidence="1 2">
    <name type="scientific">Hebeloma cylindrosporum</name>
    <dbReference type="NCBI Taxonomy" id="76867"/>
    <lineage>
        <taxon>Eukaryota</taxon>
        <taxon>Fungi</taxon>
        <taxon>Dikarya</taxon>
        <taxon>Basidiomycota</taxon>
        <taxon>Agaricomycotina</taxon>
        <taxon>Agaricomycetes</taxon>
        <taxon>Agaricomycetidae</taxon>
        <taxon>Agaricales</taxon>
        <taxon>Agaricineae</taxon>
        <taxon>Hymenogastraceae</taxon>
        <taxon>Hebeloma</taxon>
    </lineage>
</organism>
<evidence type="ECO:0000313" key="1">
    <source>
        <dbReference type="EMBL" id="KIM43109.1"/>
    </source>
</evidence>